<keyword evidence="8 11" id="KW-0407">Ion channel</keyword>
<organism evidence="11 12">
    <name type="scientific">Hibiscus syriacus</name>
    <name type="common">Rose of Sharon</name>
    <dbReference type="NCBI Taxonomy" id="106335"/>
    <lineage>
        <taxon>Eukaryota</taxon>
        <taxon>Viridiplantae</taxon>
        <taxon>Streptophyta</taxon>
        <taxon>Embryophyta</taxon>
        <taxon>Tracheophyta</taxon>
        <taxon>Spermatophyta</taxon>
        <taxon>Magnoliopsida</taxon>
        <taxon>eudicotyledons</taxon>
        <taxon>Gunneridae</taxon>
        <taxon>Pentapetalae</taxon>
        <taxon>rosids</taxon>
        <taxon>malvids</taxon>
        <taxon>Malvales</taxon>
        <taxon>Malvaceae</taxon>
        <taxon>Malvoideae</taxon>
        <taxon>Hibiscus</taxon>
    </lineage>
</organism>
<evidence type="ECO:0000256" key="6">
    <source>
        <dbReference type="ARBA" id="ARBA00023065"/>
    </source>
</evidence>
<dbReference type="Pfam" id="PF07885">
    <property type="entry name" value="Ion_trans_2"/>
    <property type="match status" value="2"/>
</dbReference>
<dbReference type="GO" id="GO:0022841">
    <property type="term" value="F:potassium ion leak channel activity"/>
    <property type="evidence" value="ECO:0007669"/>
    <property type="project" value="TreeGrafter"/>
</dbReference>
<dbReference type="PANTHER" id="PTHR11003:SF277">
    <property type="entry name" value="TWO-PORE POTASSIUM CHANNEL 1-LIKE"/>
    <property type="match status" value="1"/>
</dbReference>
<evidence type="ECO:0000256" key="2">
    <source>
        <dbReference type="ARBA" id="ARBA00010159"/>
    </source>
</evidence>
<evidence type="ECO:0000256" key="1">
    <source>
        <dbReference type="ARBA" id="ARBA00004141"/>
    </source>
</evidence>
<dbReference type="GO" id="GO:0015271">
    <property type="term" value="F:outward rectifier potassium channel activity"/>
    <property type="evidence" value="ECO:0007669"/>
    <property type="project" value="TreeGrafter"/>
</dbReference>
<comment type="subcellular location">
    <subcellularLocation>
        <location evidence="1">Membrane</location>
        <topology evidence="1">Multi-pass membrane protein</topology>
    </subcellularLocation>
</comment>
<evidence type="ECO:0000256" key="8">
    <source>
        <dbReference type="ARBA" id="ARBA00023303"/>
    </source>
</evidence>
<keyword evidence="7 9" id="KW-0472">Membrane</keyword>
<feature type="transmembrane region" description="Helical" evidence="9">
    <location>
        <begin position="173"/>
        <end position="190"/>
    </location>
</feature>
<keyword evidence="3" id="KW-0813">Transport</keyword>
<dbReference type="InterPro" id="IPR003280">
    <property type="entry name" value="2pore_dom_K_chnl"/>
</dbReference>
<keyword evidence="12" id="KW-1185">Reference proteome</keyword>
<dbReference type="Proteomes" id="UP000436088">
    <property type="component" value="Unassembled WGS sequence"/>
</dbReference>
<evidence type="ECO:0000256" key="9">
    <source>
        <dbReference type="SAM" id="Phobius"/>
    </source>
</evidence>
<dbReference type="InterPro" id="IPR013099">
    <property type="entry name" value="K_chnl_dom"/>
</dbReference>
<name>A0A6A3C869_HIBSY</name>
<proteinExistence type="inferred from homology"/>
<feature type="transmembrane region" description="Helical" evidence="9">
    <location>
        <begin position="223"/>
        <end position="244"/>
    </location>
</feature>
<evidence type="ECO:0000259" key="10">
    <source>
        <dbReference type="Pfam" id="PF07885"/>
    </source>
</evidence>
<evidence type="ECO:0000313" key="11">
    <source>
        <dbReference type="EMBL" id="KAE8725445.1"/>
    </source>
</evidence>
<evidence type="ECO:0000313" key="12">
    <source>
        <dbReference type="Proteomes" id="UP000436088"/>
    </source>
</evidence>
<feature type="transmembrane region" description="Helical" evidence="9">
    <location>
        <begin position="50"/>
        <end position="68"/>
    </location>
</feature>
<dbReference type="AlphaFoldDB" id="A0A6A3C869"/>
<gene>
    <name evidence="11" type="ORF">F3Y22_tig00008706pilonHSYRG00006</name>
</gene>
<dbReference type="GO" id="GO:0030322">
    <property type="term" value="P:stabilization of membrane potential"/>
    <property type="evidence" value="ECO:0007669"/>
    <property type="project" value="TreeGrafter"/>
</dbReference>
<dbReference type="EMBL" id="VEPZ02000422">
    <property type="protein sequence ID" value="KAE8725445.1"/>
    <property type="molecule type" value="Genomic_DNA"/>
</dbReference>
<evidence type="ECO:0000256" key="3">
    <source>
        <dbReference type="ARBA" id="ARBA00022448"/>
    </source>
</evidence>
<feature type="domain" description="Potassium channel" evidence="10">
    <location>
        <begin position="55"/>
        <end position="132"/>
    </location>
</feature>
<accession>A0A6A3C869</accession>
<feature type="domain" description="Potassium channel" evidence="10">
    <location>
        <begin position="179"/>
        <end position="248"/>
    </location>
</feature>
<evidence type="ECO:0000256" key="4">
    <source>
        <dbReference type="ARBA" id="ARBA00022692"/>
    </source>
</evidence>
<dbReference type="PANTHER" id="PTHR11003">
    <property type="entry name" value="POTASSIUM CHANNEL, SUBFAMILY K"/>
    <property type="match status" value="1"/>
</dbReference>
<protein>
    <submittedName>
        <fullName evidence="11">Calcium-activated outward-rectifying potassium channel 1 isoform 1</fullName>
    </submittedName>
</protein>
<dbReference type="GO" id="GO:0009705">
    <property type="term" value="C:plant-type vacuole membrane"/>
    <property type="evidence" value="ECO:0007669"/>
    <property type="project" value="TreeGrafter"/>
</dbReference>
<evidence type="ECO:0000256" key="7">
    <source>
        <dbReference type="ARBA" id="ARBA00023136"/>
    </source>
</evidence>
<dbReference type="GO" id="GO:0005886">
    <property type="term" value="C:plasma membrane"/>
    <property type="evidence" value="ECO:0007669"/>
    <property type="project" value="TreeGrafter"/>
</dbReference>
<comment type="caution">
    <text evidence="11">The sequence shown here is derived from an EMBL/GenBank/DDBJ whole genome shotgun (WGS) entry which is preliminary data.</text>
</comment>
<evidence type="ECO:0000256" key="5">
    <source>
        <dbReference type="ARBA" id="ARBA00022989"/>
    </source>
</evidence>
<dbReference type="Gene3D" id="1.10.287.70">
    <property type="match status" value="2"/>
</dbReference>
<feature type="transmembrane region" description="Helical" evidence="9">
    <location>
        <begin position="108"/>
        <end position="128"/>
    </location>
</feature>
<comment type="similarity">
    <text evidence="2">Belongs to the two pore domain potassium channel (TC 1.A.1.7) family.</text>
</comment>
<sequence>MFDHFYLIDSMTSNDAPKKRSFRGCKTTSVVAKCVPPDTFRSEIPDLKLLGIYFGVYFTSGSITFYAMEDDIRGHKTNGFVDSLYYCVTTMTTVGYGDLVPHSFDAQILSSIFVTVGMFLFGIAVKIASKYLVVKQQMVMVNAMSTVQKIGPVEALKEIDNLKIDYNKVKKSLTVMGGHFVLGIFVLLTVEGMDFFDCIYCAITTMSTTGFGDESFQSTFGRMFAVFWVSTGTTCVGKLFLYIVEVYTDVETRKLVKQVIASNITAKKDLEAADHIEDRKSYGAADMMLYKLKEMGNIKEDDT</sequence>
<feature type="transmembrane region" description="Helical" evidence="9">
    <location>
        <begin position="80"/>
        <end position="96"/>
    </location>
</feature>
<keyword evidence="4 9" id="KW-0812">Transmembrane</keyword>
<dbReference type="PRINTS" id="PR01333">
    <property type="entry name" value="2POREKCHANEL"/>
</dbReference>
<keyword evidence="6" id="KW-0406">Ion transport</keyword>
<dbReference type="SUPFAM" id="SSF81324">
    <property type="entry name" value="Voltage-gated potassium channels"/>
    <property type="match status" value="2"/>
</dbReference>
<reference evidence="11" key="1">
    <citation type="submission" date="2019-09" db="EMBL/GenBank/DDBJ databases">
        <title>Draft genome information of white flower Hibiscus syriacus.</title>
        <authorList>
            <person name="Kim Y.-M."/>
        </authorList>
    </citation>
    <scope>NUCLEOTIDE SEQUENCE [LARGE SCALE GENOMIC DNA]</scope>
    <source>
        <strain evidence="11">YM2019G1</strain>
    </source>
</reference>
<keyword evidence="5 9" id="KW-1133">Transmembrane helix</keyword>